<dbReference type="Gene3D" id="6.10.250.2870">
    <property type="match status" value="1"/>
</dbReference>
<accession>A0ABW4T617</accession>
<keyword evidence="7" id="KW-1185">Reference proteome</keyword>
<dbReference type="Gene3D" id="3.30.565.10">
    <property type="entry name" value="Histidine kinase-like ATPase, C-terminal domain"/>
    <property type="match status" value="1"/>
</dbReference>
<dbReference type="InterPro" id="IPR011712">
    <property type="entry name" value="Sig_transdc_His_kin_sub3_dim/P"/>
</dbReference>
<keyword evidence="4" id="KW-0472">Membrane</keyword>
<evidence type="ECO:0000256" key="4">
    <source>
        <dbReference type="SAM" id="Phobius"/>
    </source>
</evidence>
<dbReference type="PANTHER" id="PTHR24421:SF63">
    <property type="entry name" value="SENSOR HISTIDINE KINASE DESK"/>
    <property type="match status" value="1"/>
</dbReference>
<dbReference type="Gene3D" id="1.20.5.1930">
    <property type="match status" value="1"/>
</dbReference>
<feature type="transmembrane region" description="Helical" evidence="4">
    <location>
        <begin position="6"/>
        <end position="32"/>
    </location>
</feature>
<dbReference type="RefSeq" id="WP_379576615.1">
    <property type="nucleotide sequence ID" value="NZ_JBHUFV010000050.1"/>
</dbReference>
<feature type="domain" description="Signal transduction histidine kinase subgroup 3 dimerisation and phosphoacceptor" evidence="5">
    <location>
        <begin position="475"/>
        <end position="531"/>
    </location>
</feature>
<keyword evidence="4" id="KW-0812">Transmembrane</keyword>
<evidence type="ECO:0000259" key="5">
    <source>
        <dbReference type="Pfam" id="PF07730"/>
    </source>
</evidence>
<keyword evidence="4" id="KW-1133">Transmembrane helix</keyword>
<evidence type="ECO:0000256" key="3">
    <source>
        <dbReference type="ARBA" id="ARBA00023012"/>
    </source>
</evidence>
<dbReference type="PANTHER" id="PTHR24421">
    <property type="entry name" value="NITRATE/NITRITE SENSOR PROTEIN NARX-RELATED"/>
    <property type="match status" value="1"/>
</dbReference>
<evidence type="ECO:0000256" key="1">
    <source>
        <dbReference type="ARBA" id="ARBA00022679"/>
    </source>
</evidence>
<dbReference type="EMBL" id="JBHUFV010000050">
    <property type="protein sequence ID" value="MFD1936387.1"/>
    <property type="molecule type" value="Genomic_DNA"/>
</dbReference>
<evidence type="ECO:0000256" key="2">
    <source>
        <dbReference type="ARBA" id="ARBA00022777"/>
    </source>
</evidence>
<comment type="caution">
    <text evidence="6">The sequence shown here is derived from an EMBL/GenBank/DDBJ whole genome shotgun (WGS) entry which is preliminary data.</text>
</comment>
<reference evidence="7" key="1">
    <citation type="journal article" date="2019" name="Int. J. Syst. Evol. Microbiol.">
        <title>The Global Catalogue of Microorganisms (GCM) 10K type strain sequencing project: providing services to taxonomists for standard genome sequencing and annotation.</title>
        <authorList>
            <consortium name="The Broad Institute Genomics Platform"/>
            <consortium name="The Broad Institute Genome Sequencing Center for Infectious Disease"/>
            <person name="Wu L."/>
            <person name="Ma J."/>
        </authorList>
    </citation>
    <scope>NUCLEOTIDE SEQUENCE [LARGE SCALE GENOMIC DNA]</scope>
    <source>
        <strain evidence="7">ICMP 6774ER</strain>
    </source>
</reference>
<gene>
    <name evidence="6" type="ORF">ACFSKW_33440</name>
</gene>
<dbReference type="GO" id="GO:0016301">
    <property type="term" value="F:kinase activity"/>
    <property type="evidence" value="ECO:0007669"/>
    <property type="project" value="UniProtKB-KW"/>
</dbReference>
<feature type="transmembrane region" description="Helical" evidence="4">
    <location>
        <begin position="83"/>
        <end position="111"/>
    </location>
</feature>
<dbReference type="Pfam" id="PF07730">
    <property type="entry name" value="HisKA_3"/>
    <property type="match status" value="1"/>
</dbReference>
<feature type="transmembrane region" description="Helical" evidence="4">
    <location>
        <begin position="375"/>
        <end position="396"/>
    </location>
</feature>
<evidence type="ECO:0000313" key="7">
    <source>
        <dbReference type="Proteomes" id="UP001597368"/>
    </source>
</evidence>
<dbReference type="CDD" id="cd16917">
    <property type="entry name" value="HATPase_UhpB-NarQ-NarX-like"/>
    <property type="match status" value="1"/>
</dbReference>
<evidence type="ECO:0000313" key="6">
    <source>
        <dbReference type="EMBL" id="MFD1936387.1"/>
    </source>
</evidence>
<keyword evidence="1" id="KW-0808">Transferase</keyword>
<proteinExistence type="predicted"/>
<feature type="transmembrane region" description="Helical" evidence="4">
    <location>
        <begin position="317"/>
        <end position="338"/>
    </location>
</feature>
<dbReference type="InterPro" id="IPR050482">
    <property type="entry name" value="Sensor_HK_TwoCompSys"/>
</dbReference>
<dbReference type="Proteomes" id="UP001597368">
    <property type="component" value="Unassembled WGS sequence"/>
</dbReference>
<dbReference type="InterPro" id="IPR036890">
    <property type="entry name" value="HATPase_C_sf"/>
</dbReference>
<feature type="transmembrane region" description="Helical" evidence="4">
    <location>
        <begin position="44"/>
        <end position="71"/>
    </location>
</feature>
<protein>
    <submittedName>
        <fullName evidence="6">Histidine kinase</fullName>
    </submittedName>
</protein>
<organism evidence="6 7">
    <name type="scientific">Nonomuraea mangrovi</name>
    <dbReference type="NCBI Taxonomy" id="2316207"/>
    <lineage>
        <taxon>Bacteria</taxon>
        <taxon>Bacillati</taxon>
        <taxon>Actinomycetota</taxon>
        <taxon>Actinomycetes</taxon>
        <taxon>Streptosporangiales</taxon>
        <taxon>Streptosporangiaceae</taxon>
        <taxon>Nonomuraea</taxon>
    </lineage>
</organism>
<dbReference type="SUPFAM" id="SSF55874">
    <property type="entry name" value="ATPase domain of HSP90 chaperone/DNA topoisomerase II/histidine kinase"/>
    <property type="match status" value="1"/>
</dbReference>
<feature type="transmembrane region" description="Helical" evidence="4">
    <location>
        <begin position="402"/>
        <end position="427"/>
    </location>
</feature>
<name>A0ABW4T617_9ACTN</name>
<sequence>MPHRARVIVFVVLGSFASIYLVAGSPLALVVFGAQALFTVRRGWWQPVVVTVAAYASVLVAGSSVGILGFVGGSLLLTPLWPLAAGVAVSAAALGTADATISAVLISLVIYGLTRLTERVDEVHATRLALAMSATAEERLRIAAELNEGLGKALTVIAAGARTGSPDVATARKALADARSAASGYRAMSLTPEITTARAMLAAEGVAVEVRMGHTEPLGPAGALLAALLREAVTEVVRRRAATICLIETSAEEGRIRLRVTNDGARTADDESMGALLPQVETAGGTLTAELTAEGRLTVEAVLPDTRPSAEPEHDRGAYALSVALLATVLAGFSLKALLLAEPVWAAAAILAVIFVMQLRSVTGRHMVALGVMALLTYAPIPFFGRAWLGVAGFLAGPVLLAFPWALALPLVAAVVASVAVAGVLLALPVALTVNYAVSTVVTGLVVYGLVRLAQVIKELQDSRHGLARAAVVEERLRAARDLHDLLGHNLAAILLKCELARRLDPERARAELDDVLTMVERAEADLRAVSGGDLTMSLAAEAESARSVLAAAAIEVTLDLDHGDLGEQVETVLSTALRESVTNVLRHSSARRCLIETAHEDGVVRLRVRNDGVRTASPERRRGSSGLGNLTTRLAALDGRLTTCHEDGWFELVAQAPTLAWVPVRAG</sequence>
<keyword evidence="3" id="KW-0902">Two-component regulatory system</keyword>
<feature type="transmembrane region" description="Helical" evidence="4">
    <location>
        <begin position="344"/>
        <end position="363"/>
    </location>
</feature>
<keyword evidence="2 6" id="KW-0418">Kinase</keyword>
<feature type="transmembrane region" description="Helical" evidence="4">
    <location>
        <begin position="434"/>
        <end position="451"/>
    </location>
</feature>